<dbReference type="AlphaFoldDB" id="F0ZS89"/>
<evidence type="ECO:0000313" key="3">
    <source>
        <dbReference type="EMBL" id="EGC33193.1"/>
    </source>
</evidence>
<accession>F0ZS89</accession>
<dbReference type="PANTHER" id="PTHR37002:SF3">
    <property type="entry name" value="TRANSGLUTAMINASE-LIKE DOMAIN-CONTAINING PROTEIN"/>
    <property type="match status" value="1"/>
</dbReference>
<dbReference type="OrthoDB" id="17175at2759"/>
<sequence length="543" mass="60897">MTIELKNGLNFRLRSKKSLKNRDGTNDWFLGVYDGELVSNGGNKNDNTIWVLNLSNSTTGSSFITSKDSKYCLGIDEGLNMISDADKNGNGLFIFDWQPNGRVCIQSVLYANKKNRTGKFGPHLGIDPNGGLIGNAGTGEWGQFDIILVDEKESGSPSNHGASTVSSNNNNNKNDSINNNKSAIPNSNPSIKLLTDFTKHRELWGERFYIEQKFTKSVKARLATMIRIPNLHVKKWSVVVSAPPTPLQTQMIKSAKLTITDNTGNNEISKGSMVKAKHHFILKAVARGIPKQHKIHAYYDIEADLYSISLKKISNDTTFMPMVQPLSQEERLYYLQTTNFINYNTPQFQQWVQSNQLHPILLNDGSVESLLCYCYRVFLFIKLNFEYVFAKDVVGGSRKATDTIQHRKTDCGGFAILYSSILRMHGIPTRILIGRWALSGTAEKQKVHVVGEFYADGLGWCPFDPACAITGDKTEPFTKFFAKNSGEFITMHIEHGIHGIDNSIDDKHQTIEFLQSTAFWVEGDGNFNGQIVENLWTVEKVEK</sequence>
<evidence type="ECO:0000256" key="1">
    <source>
        <dbReference type="SAM" id="MobiDB-lite"/>
    </source>
</evidence>
<name>F0ZS89_DICPU</name>
<dbReference type="Gene3D" id="3.10.620.30">
    <property type="match status" value="1"/>
</dbReference>
<dbReference type="Pfam" id="PF01841">
    <property type="entry name" value="Transglut_core"/>
    <property type="match status" value="1"/>
</dbReference>
<dbReference type="Proteomes" id="UP000001064">
    <property type="component" value="Unassembled WGS sequence"/>
</dbReference>
<dbReference type="InterPro" id="IPR038765">
    <property type="entry name" value="Papain-like_cys_pep_sf"/>
</dbReference>
<dbReference type="EMBL" id="GL871153">
    <property type="protein sequence ID" value="EGC33193.1"/>
    <property type="molecule type" value="Genomic_DNA"/>
</dbReference>
<evidence type="ECO:0000259" key="2">
    <source>
        <dbReference type="SMART" id="SM00460"/>
    </source>
</evidence>
<protein>
    <recommendedName>
        <fullName evidence="2">Transglutaminase-like domain-containing protein</fullName>
    </recommendedName>
</protein>
<dbReference type="RefSeq" id="XP_003290275.1">
    <property type="nucleotide sequence ID" value="XM_003290227.1"/>
</dbReference>
<feature type="compositionally biased region" description="Low complexity" evidence="1">
    <location>
        <begin position="166"/>
        <end position="182"/>
    </location>
</feature>
<feature type="domain" description="Transglutaminase-like" evidence="2">
    <location>
        <begin position="403"/>
        <end position="467"/>
    </location>
</feature>
<feature type="region of interest" description="Disordered" evidence="1">
    <location>
        <begin position="153"/>
        <end position="189"/>
    </location>
</feature>
<dbReference type="OMA" id="NAGRGEW"/>
<dbReference type="VEuPathDB" id="AmoebaDB:DICPUDRAFT_88882"/>
<dbReference type="PANTHER" id="PTHR37002">
    <property type="entry name" value="AGAP007005-PA"/>
    <property type="match status" value="1"/>
</dbReference>
<evidence type="ECO:0000313" key="4">
    <source>
        <dbReference type="Proteomes" id="UP000001064"/>
    </source>
</evidence>
<dbReference type="GeneID" id="10504642"/>
<reference evidence="4" key="1">
    <citation type="journal article" date="2011" name="Genome Biol.">
        <title>Comparative genomics of the social amoebae Dictyostelium discoideum and Dictyostelium purpureum.</title>
        <authorList>
            <consortium name="US DOE Joint Genome Institute (JGI-PGF)"/>
            <person name="Sucgang R."/>
            <person name="Kuo A."/>
            <person name="Tian X."/>
            <person name="Salerno W."/>
            <person name="Parikh A."/>
            <person name="Feasley C.L."/>
            <person name="Dalin E."/>
            <person name="Tu H."/>
            <person name="Huang E."/>
            <person name="Barry K."/>
            <person name="Lindquist E."/>
            <person name="Shapiro H."/>
            <person name="Bruce D."/>
            <person name="Schmutz J."/>
            <person name="Salamov A."/>
            <person name="Fey P."/>
            <person name="Gaudet P."/>
            <person name="Anjard C."/>
            <person name="Babu M.M."/>
            <person name="Basu S."/>
            <person name="Bushmanova Y."/>
            <person name="van der Wel H."/>
            <person name="Katoh-Kurasawa M."/>
            <person name="Dinh C."/>
            <person name="Coutinho P.M."/>
            <person name="Saito T."/>
            <person name="Elias M."/>
            <person name="Schaap P."/>
            <person name="Kay R.R."/>
            <person name="Henrissat B."/>
            <person name="Eichinger L."/>
            <person name="Rivero F."/>
            <person name="Putnam N.H."/>
            <person name="West C.M."/>
            <person name="Loomis W.F."/>
            <person name="Chisholm R.L."/>
            <person name="Shaulsky G."/>
            <person name="Strassmann J.E."/>
            <person name="Queller D.C."/>
            <person name="Kuspa A."/>
            <person name="Grigoriev I.V."/>
        </authorList>
    </citation>
    <scope>NUCLEOTIDE SEQUENCE [LARGE SCALE GENOMIC DNA]</scope>
    <source>
        <strain evidence="4">QSDP1</strain>
    </source>
</reference>
<dbReference type="InParanoid" id="F0ZS89"/>
<dbReference type="SMART" id="SM00460">
    <property type="entry name" value="TGc"/>
    <property type="match status" value="1"/>
</dbReference>
<keyword evidence="4" id="KW-1185">Reference proteome</keyword>
<dbReference type="KEGG" id="dpp:DICPUDRAFT_88882"/>
<dbReference type="SUPFAM" id="SSF54001">
    <property type="entry name" value="Cysteine proteinases"/>
    <property type="match status" value="1"/>
</dbReference>
<dbReference type="eggNOG" id="ENOG502RDMA">
    <property type="taxonomic scope" value="Eukaryota"/>
</dbReference>
<organism evidence="3 4">
    <name type="scientific">Dictyostelium purpureum</name>
    <name type="common">Slime mold</name>
    <dbReference type="NCBI Taxonomy" id="5786"/>
    <lineage>
        <taxon>Eukaryota</taxon>
        <taxon>Amoebozoa</taxon>
        <taxon>Evosea</taxon>
        <taxon>Eumycetozoa</taxon>
        <taxon>Dictyostelia</taxon>
        <taxon>Dictyosteliales</taxon>
        <taxon>Dictyosteliaceae</taxon>
        <taxon>Dictyostelium</taxon>
    </lineage>
</organism>
<feature type="compositionally biased region" description="Polar residues" evidence="1">
    <location>
        <begin position="155"/>
        <end position="165"/>
    </location>
</feature>
<gene>
    <name evidence="3" type="ORF">DICPUDRAFT_88882</name>
</gene>
<dbReference type="InterPro" id="IPR002931">
    <property type="entry name" value="Transglutaminase-like"/>
</dbReference>
<proteinExistence type="predicted"/>